<feature type="binding site" evidence="8">
    <location>
        <position position="304"/>
    </location>
    <ligand>
        <name>GTP</name>
        <dbReference type="ChEBI" id="CHEBI:37565"/>
    </ligand>
</feature>
<evidence type="ECO:0000256" key="10">
    <source>
        <dbReference type="RuleBase" id="RU000520"/>
    </source>
</evidence>
<evidence type="ECO:0000256" key="4">
    <source>
        <dbReference type="ARBA" id="ARBA00022741"/>
    </source>
</evidence>
<dbReference type="UniPathway" id="UPA00075">
    <property type="reaction ID" value="UER00335"/>
</dbReference>
<dbReference type="Pfam" id="PF00709">
    <property type="entry name" value="Adenylsucc_synt"/>
    <property type="match status" value="1"/>
</dbReference>
<dbReference type="GO" id="GO:0044208">
    <property type="term" value="P:'de novo' AMP biosynthetic process"/>
    <property type="evidence" value="ECO:0007669"/>
    <property type="project" value="UniProtKB-UniRule"/>
</dbReference>
<evidence type="ECO:0000256" key="8">
    <source>
        <dbReference type="HAMAP-Rule" id="MF_00011"/>
    </source>
</evidence>
<dbReference type="RefSeq" id="WP_134170859.1">
    <property type="nucleotide sequence ID" value="NZ_SODD01000042.1"/>
</dbReference>
<keyword evidence="4 8" id="KW-0547">Nucleotide-binding</keyword>
<dbReference type="InterPro" id="IPR042110">
    <property type="entry name" value="Adenylosuccinate_synth_dom2"/>
</dbReference>
<comment type="subunit">
    <text evidence="1 8">Homodimer.</text>
</comment>
<protein>
    <recommendedName>
        <fullName evidence="8 10">Adenylosuccinate synthetase</fullName>
        <shortName evidence="8">AMPSase</shortName>
        <shortName evidence="8">AdSS</shortName>
        <ecNumber evidence="8 10">6.3.4.4</ecNumber>
    </recommendedName>
    <alternativeName>
        <fullName evidence="8">IMP--aspartate ligase</fullName>
    </alternativeName>
</protein>
<dbReference type="InterPro" id="IPR033128">
    <property type="entry name" value="Adenylosuccin_syn_Lys_AS"/>
</dbReference>
<dbReference type="SMART" id="SM00788">
    <property type="entry name" value="Adenylsucc_synt"/>
    <property type="match status" value="1"/>
</dbReference>
<dbReference type="EC" id="6.3.4.4" evidence="8 10"/>
<feature type="binding site" evidence="8">
    <location>
        <position position="40"/>
    </location>
    <ligand>
        <name>Mg(2+)</name>
        <dbReference type="ChEBI" id="CHEBI:18420"/>
    </ligand>
</feature>
<dbReference type="Gene3D" id="1.10.300.10">
    <property type="entry name" value="Adenylosuccinate Synthetase, subunit A, domain 2"/>
    <property type="match status" value="1"/>
</dbReference>
<dbReference type="PROSITE" id="PS01266">
    <property type="entry name" value="ADENYLOSUCCIN_SYN_1"/>
    <property type="match status" value="1"/>
</dbReference>
<dbReference type="Gene3D" id="3.90.170.10">
    <property type="entry name" value="Adenylosuccinate Synthetase, subunit A, domain 3"/>
    <property type="match status" value="1"/>
</dbReference>
<dbReference type="NCBIfam" id="TIGR00184">
    <property type="entry name" value="purA"/>
    <property type="match status" value="1"/>
</dbReference>
<feature type="binding site" description="in other chain" evidence="8">
    <location>
        <position position="223"/>
    </location>
    <ligand>
        <name>IMP</name>
        <dbReference type="ChEBI" id="CHEBI:58053"/>
        <note>ligand shared between dimeric partners</note>
    </ligand>
</feature>
<feature type="binding site" evidence="8">
    <location>
        <begin position="330"/>
        <end position="332"/>
    </location>
    <ligand>
        <name>GTP</name>
        <dbReference type="ChEBI" id="CHEBI:37565"/>
    </ligand>
</feature>
<keyword evidence="12" id="KW-1185">Reference proteome</keyword>
<dbReference type="FunFam" id="3.90.170.10:FF:000001">
    <property type="entry name" value="Adenylosuccinate synthetase"/>
    <property type="match status" value="1"/>
</dbReference>
<dbReference type="InterPro" id="IPR018220">
    <property type="entry name" value="Adenylosuccin_syn_GTP-bd"/>
</dbReference>
<keyword evidence="7 8" id="KW-0342">GTP-binding</keyword>
<dbReference type="InterPro" id="IPR042111">
    <property type="entry name" value="Adenylosuccinate_synth_dom3"/>
</dbReference>
<accession>A0A4R7Z964</accession>
<comment type="similarity">
    <text evidence="8 10">Belongs to the adenylosuccinate synthetase family.</text>
</comment>
<dbReference type="HAMAP" id="MF_00011">
    <property type="entry name" value="Adenylosucc_synth"/>
    <property type="match status" value="1"/>
</dbReference>
<dbReference type="GO" id="GO:0046040">
    <property type="term" value="P:IMP metabolic process"/>
    <property type="evidence" value="ECO:0007669"/>
    <property type="project" value="TreeGrafter"/>
</dbReference>
<feature type="binding site" evidence="8">
    <location>
        <begin position="298"/>
        <end position="304"/>
    </location>
    <ligand>
        <name>substrate</name>
    </ligand>
</feature>
<organism evidence="11 12">
    <name type="scientific">Breznakia blatticola</name>
    <dbReference type="NCBI Taxonomy" id="1754012"/>
    <lineage>
        <taxon>Bacteria</taxon>
        <taxon>Bacillati</taxon>
        <taxon>Bacillota</taxon>
        <taxon>Erysipelotrichia</taxon>
        <taxon>Erysipelotrichales</taxon>
        <taxon>Erysipelotrichaceae</taxon>
        <taxon>Breznakia</taxon>
    </lineage>
</organism>
<dbReference type="GO" id="GO:0004019">
    <property type="term" value="F:adenylosuccinate synthase activity"/>
    <property type="evidence" value="ECO:0007669"/>
    <property type="project" value="UniProtKB-UniRule"/>
</dbReference>
<keyword evidence="5 8" id="KW-0658">Purine biosynthesis</keyword>
<dbReference type="InterPro" id="IPR042109">
    <property type="entry name" value="Adenylosuccinate_synth_dom1"/>
</dbReference>
<feature type="active site" description="Proton donor" evidence="8">
    <location>
        <position position="41"/>
    </location>
</feature>
<feature type="active site" evidence="9">
    <location>
        <position position="139"/>
    </location>
</feature>
<dbReference type="GO" id="GO:0005525">
    <property type="term" value="F:GTP binding"/>
    <property type="evidence" value="ECO:0007669"/>
    <property type="project" value="UniProtKB-UniRule"/>
</dbReference>
<dbReference type="AlphaFoldDB" id="A0A4R7Z964"/>
<dbReference type="SUPFAM" id="SSF52540">
    <property type="entry name" value="P-loop containing nucleoside triphosphate hydrolases"/>
    <property type="match status" value="1"/>
</dbReference>
<gene>
    <name evidence="8" type="primary">purA</name>
    <name evidence="11" type="ORF">EDD63_14217</name>
</gene>
<comment type="function">
    <text evidence="8">Plays an important role in the de novo pathway of purine nucleotide biosynthesis. Catalyzes the first committed step in the biosynthesis of AMP from IMP.</text>
</comment>
<evidence type="ECO:0000256" key="1">
    <source>
        <dbReference type="ARBA" id="ARBA00011738"/>
    </source>
</evidence>
<evidence type="ECO:0000256" key="2">
    <source>
        <dbReference type="ARBA" id="ARBA00022598"/>
    </source>
</evidence>
<dbReference type="Gene3D" id="3.40.440.10">
    <property type="entry name" value="Adenylosuccinate Synthetase, subunit A, domain 1"/>
    <property type="match status" value="1"/>
</dbReference>
<reference evidence="11 12" key="1">
    <citation type="submission" date="2019-03" db="EMBL/GenBank/DDBJ databases">
        <title>Genomic Encyclopedia of Type Strains, Phase IV (KMG-IV): sequencing the most valuable type-strain genomes for metagenomic binning, comparative biology and taxonomic classification.</title>
        <authorList>
            <person name="Goeker M."/>
        </authorList>
    </citation>
    <scope>NUCLEOTIDE SEQUENCE [LARGE SCALE GENOMIC DNA]</scope>
    <source>
        <strain evidence="11 12">DSM 28867</strain>
    </source>
</reference>
<dbReference type="PROSITE" id="PS00513">
    <property type="entry name" value="ADENYLOSUCCIN_SYN_2"/>
    <property type="match status" value="1"/>
</dbReference>
<feature type="binding site" description="in other chain" evidence="8">
    <location>
        <position position="302"/>
    </location>
    <ligand>
        <name>IMP</name>
        <dbReference type="ChEBI" id="CHEBI:58053"/>
        <note>ligand shared between dimeric partners</note>
    </ligand>
</feature>
<feature type="binding site" description="in other chain" evidence="8">
    <location>
        <position position="128"/>
    </location>
    <ligand>
        <name>IMP</name>
        <dbReference type="ChEBI" id="CHEBI:58053"/>
        <note>ligand shared between dimeric partners</note>
    </ligand>
</feature>
<evidence type="ECO:0000256" key="6">
    <source>
        <dbReference type="ARBA" id="ARBA00022842"/>
    </source>
</evidence>
<feature type="binding site" evidence="8">
    <location>
        <begin position="40"/>
        <end position="42"/>
    </location>
    <ligand>
        <name>GTP</name>
        <dbReference type="ChEBI" id="CHEBI:37565"/>
    </ligand>
</feature>
<dbReference type="PANTHER" id="PTHR11846">
    <property type="entry name" value="ADENYLOSUCCINATE SYNTHETASE"/>
    <property type="match status" value="1"/>
</dbReference>
<keyword evidence="6 8" id="KW-0460">Magnesium</keyword>
<feature type="active site" description="Proton acceptor" evidence="8">
    <location>
        <position position="13"/>
    </location>
</feature>
<dbReference type="NCBIfam" id="NF002223">
    <property type="entry name" value="PRK01117.1"/>
    <property type="match status" value="1"/>
</dbReference>
<dbReference type="FunFam" id="1.10.300.10:FF:000001">
    <property type="entry name" value="Adenylosuccinate synthetase"/>
    <property type="match status" value="1"/>
</dbReference>
<comment type="catalytic activity">
    <reaction evidence="8 10">
        <text>IMP + L-aspartate + GTP = N(6)-(1,2-dicarboxyethyl)-AMP + GDP + phosphate + 2 H(+)</text>
        <dbReference type="Rhea" id="RHEA:15753"/>
        <dbReference type="ChEBI" id="CHEBI:15378"/>
        <dbReference type="ChEBI" id="CHEBI:29991"/>
        <dbReference type="ChEBI" id="CHEBI:37565"/>
        <dbReference type="ChEBI" id="CHEBI:43474"/>
        <dbReference type="ChEBI" id="CHEBI:57567"/>
        <dbReference type="ChEBI" id="CHEBI:58053"/>
        <dbReference type="ChEBI" id="CHEBI:58189"/>
        <dbReference type="EC" id="6.3.4.4"/>
    </reaction>
</comment>
<feature type="binding site" evidence="8">
    <location>
        <position position="13"/>
    </location>
    <ligand>
        <name>Mg(2+)</name>
        <dbReference type="ChEBI" id="CHEBI:18420"/>
    </ligand>
</feature>
<name>A0A4R7Z964_9FIRM</name>
<evidence type="ECO:0000256" key="7">
    <source>
        <dbReference type="ARBA" id="ARBA00023134"/>
    </source>
</evidence>
<comment type="subcellular location">
    <subcellularLocation>
        <location evidence="8">Cytoplasm</location>
    </subcellularLocation>
</comment>
<feature type="binding site" evidence="8">
    <location>
        <begin position="12"/>
        <end position="18"/>
    </location>
    <ligand>
        <name>GTP</name>
        <dbReference type="ChEBI" id="CHEBI:37565"/>
    </ligand>
</feature>
<comment type="caution">
    <text evidence="11">The sequence shown here is derived from an EMBL/GenBank/DDBJ whole genome shotgun (WGS) entry which is preliminary data.</text>
</comment>
<evidence type="ECO:0000313" key="12">
    <source>
        <dbReference type="Proteomes" id="UP000294743"/>
    </source>
</evidence>
<comment type="pathway">
    <text evidence="8 10">Purine metabolism; AMP biosynthesis via de novo pathway; AMP from IMP: step 1/2.</text>
</comment>
<sequence>MAGYVVVGTQWGDEGKGKIVDVLGSQVDLVVRFQGGNNAGHTVVVEGKKHILHLLPSGVLHENAECIIGPGVVVDPFVFLEEVELLEKGGISSDHIYISERAHLIMPYHIALDKYQEEYKKDNKVGTTKRGIGPTYADKFTRIGLRVGDLKDFESFKKKLAFTLEMKNLEITEMFHKEPFDLDEMISQFEMVREKLLPRMINAMVVVNKALEDDKFVLFEGAQAAMLDINYGTYPYVTSSSPTSAGVCEGVGVSPKKLDRIVGVVKAYSTRVGEGPFVTELLDEKGDYIRENGQEFGATTGRPRRCGWLDLVVVKHACTINGLTDLVITKIDILSGLKEIPVCIGYEIDGEIIDYIPASVEDVAKAKPVYEILPGWDEDISKCPTWEELPANCRAYIEKIEAYTKTPASMISVGPGREHNIYRKDIIEK</sequence>
<feature type="binding site" description="in other chain" evidence="8">
    <location>
        <begin position="13"/>
        <end position="16"/>
    </location>
    <ligand>
        <name>IMP</name>
        <dbReference type="ChEBI" id="CHEBI:58053"/>
        <note>ligand shared between dimeric partners</note>
    </ligand>
</feature>
<evidence type="ECO:0000313" key="11">
    <source>
        <dbReference type="EMBL" id="TDW13242.1"/>
    </source>
</evidence>
<dbReference type="InterPro" id="IPR027417">
    <property type="entry name" value="P-loop_NTPase"/>
</dbReference>
<dbReference type="CDD" id="cd03108">
    <property type="entry name" value="AdSS"/>
    <property type="match status" value="1"/>
</dbReference>
<evidence type="ECO:0000256" key="3">
    <source>
        <dbReference type="ARBA" id="ARBA00022723"/>
    </source>
</evidence>
<keyword evidence="2 8" id="KW-0436">Ligase</keyword>
<keyword evidence="8" id="KW-0963">Cytoplasm</keyword>
<evidence type="ECO:0000256" key="5">
    <source>
        <dbReference type="ARBA" id="ARBA00022755"/>
    </source>
</evidence>
<comment type="cofactor">
    <cofactor evidence="8">
        <name>Mg(2+)</name>
        <dbReference type="ChEBI" id="CHEBI:18420"/>
    </cofactor>
    <text evidence="8">Binds 1 Mg(2+) ion per subunit.</text>
</comment>
<feature type="binding site" evidence="8">
    <location>
        <position position="142"/>
    </location>
    <ligand>
        <name>IMP</name>
        <dbReference type="ChEBI" id="CHEBI:58053"/>
        <note>ligand shared between dimeric partners</note>
    </ligand>
</feature>
<dbReference type="OrthoDB" id="9807553at2"/>
<dbReference type="GO" id="GO:0000287">
    <property type="term" value="F:magnesium ion binding"/>
    <property type="evidence" value="ECO:0007669"/>
    <property type="project" value="UniProtKB-UniRule"/>
</dbReference>
<dbReference type="Proteomes" id="UP000294743">
    <property type="component" value="Unassembled WGS sequence"/>
</dbReference>
<dbReference type="PANTHER" id="PTHR11846:SF0">
    <property type="entry name" value="ADENYLOSUCCINATE SYNTHETASE"/>
    <property type="match status" value="1"/>
</dbReference>
<evidence type="ECO:0000256" key="9">
    <source>
        <dbReference type="PROSITE-ProRule" id="PRU10134"/>
    </source>
</evidence>
<dbReference type="InterPro" id="IPR001114">
    <property type="entry name" value="Adenylosuccinate_synthetase"/>
</dbReference>
<dbReference type="EMBL" id="SODD01000042">
    <property type="protein sequence ID" value="TDW13242.1"/>
    <property type="molecule type" value="Genomic_DNA"/>
</dbReference>
<feature type="binding site" evidence="8">
    <location>
        <begin position="412"/>
        <end position="414"/>
    </location>
    <ligand>
        <name>GTP</name>
        <dbReference type="ChEBI" id="CHEBI:37565"/>
    </ligand>
</feature>
<dbReference type="GO" id="GO:0005737">
    <property type="term" value="C:cytoplasm"/>
    <property type="evidence" value="ECO:0007669"/>
    <property type="project" value="UniProtKB-SubCell"/>
</dbReference>
<keyword evidence="3 8" id="KW-0479">Metal-binding</keyword>
<feature type="binding site" description="in other chain" evidence="8">
    <location>
        <begin position="38"/>
        <end position="41"/>
    </location>
    <ligand>
        <name>IMP</name>
        <dbReference type="ChEBI" id="CHEBI:58053"/>
        <note>ligand shared between dimeric partners</note>
    </ligand>
</feature>
<proteinExistence type="inferred from homology"/>
<feature type="binding site" description="in other chain" evidence="8">
    <location>
        <position position="238"/>
    </location>
    <ligand>
        <name>IMP</name>
        <dbReference type="ChEBI" id="CHEBI:58053"/>
        <note>ligand shared between dimeric partners</note>
    </ligand>
</feature>